<feature type="compositionally biased region" description="Pro residues" evidence="1">
    <location>
        <begin position="333"/>
        <end position="347"/>
    </location>
</feature>
<feature type="region of interest" description="Disordered" evidence="1">
    <location>
        <begin position="182"/>
        <end position="211"/>
    </location>
</feature>
<feature type="domain" description="GAT" evidence="2">
    <location>
        <begin position="210"/>
        <end position="299"/>
    </location>
</feature>
<dbReference type="GO" id="GO:0035091">
    <property type="term" value="F:phosphatidylinositol binding"/>
    <property type="evidence" value="ECO:0007669"/>
    <property type="project" value="InterPro"/>
</dbReference>
<evidence type="ECO:0000313" key="4">
    <source>
        <dbReference type="Proteomes" id="UP000800200"/>
    </source>
</evidence>
<feature type="region of interest" description="Disordered" evidence="1">
    <location>
        <begin position="303"/>
        <end position="503"/>
    </location>
</feature>
<organism evidence="3 4">
    <name type="scientific">Zopfia rhizophila CBS 207.26</name>
    <dbReference type="NCBI Taxonomy" id="1314779"/>
    <lineage>
        <taxon>Eukaryota</taxon>
        <taxon>Fungi</taxon>
        <taxon>Dikarya</taxon>
        <taxon>Ascomycota</taxon>
        <taxon>Pezizomycotina</taxon>
        <taxon>Dothideomycetes</taxon>
        <taxon>Dothideomycetes incertae sedis</taxon>
        <taxon>Zopfiaceae</taxon>
        <taxon>Zopfia</taxon>
    </lineage>
</organism>
<dbReference type="CDD" id="cd21383">
    <property type="entry name" value="GAT_GGA_Tom1-like"/>
    <property type="match status" value="1"/>
</dbReference>
<dbReference type="Pfam" id="PF03127">
    <property type="entry name" value="GAT"/>
    <property type="match status" value="1"/>
</dbReference>
<name>A0A6A6EU11_9PEZI</name>
<accession>A0A6A6EU11</accession>
<evidence type="ECO:0000313" key="3">
    <source>
        <dbReference type="EMBL" id="KAF2194492.1"/>
    </source>
</evidence>
<protein>
    <recommendedName>
        <fullName evidence="2">GAT domain-containing protein</fullName>
    </recommendedName>
</protein>
<dbReference type="SUPFAM" id="SSF48464">
    <property type="entry name" value="ENTH/VHS domain"/>
    <property type="match status" value="1"/>
</dbReference>
<evidence type="ECO:0000256" key="1">
    <source>
        <dbReference type="SAM" id="MobiDB-lite"/>
    </source>
</evidence>
<dbReference type="InterPro" id="IPR008942">
    <property type="entry name" value="ENTH_VHS"/>
</dbReference>
<feature type="compositionally biased region" description="Polar residues" evidence="1">
    <location>
        <begin position="419"/>
        <end position="458"/>
    </location>
</feature>
<proteinExistence type="predicted"/>
<keyword evidence="4" id="KW-1185">Reference proteome</keyword>
<dbReference type="InterPro" id="IPR004152">
    <property type="entry name" value="GAT_dom"/>
</dbReference>
<dbReference type="AlphaFoldDB" id="A0A6A6EU11"/>
<dbReference type="Gene3D" id="1.25.40.90">
    <property type="match status" value="1"/>
</dbReference>
<dbReference type="Proteomes" id="UP000800200">
    <property type="component" value="Unassembled WGS sequence"/>
</dbReference>
<dbReference type="OrthoDB" id="5393057at2759"/>
<dbReference type="Gene3D" id="1.20.58.160">
    <property type="match status" value="1"/>
</dbReference>
<dbReference type="PROSITE" id="PS50909">
    <property type="entry name" value="GAT"/>
    <property type="match status" value="1"/>
</dbReference>
<dbReference type="EMBL" id="ML994611">
    <property type="protein sequence ID" value="KAF2194492.1"/>
    <property type="molecule type" value="Genomic_DNA"/>
</dbReference>
<dbReference type="InterPro" id="IPR038425">
    <property type="entry name" value="GAT_sf"/>
</dbReference>
<reference evidence="3" key="1">
    <citation type="journal article" date="2020" name="Stud. Mycol.">
        <title>101 Dothideomycetes genomes: a test case for predicting lifestyles and emergence of pathogens.</title>
        <authorList>
            <person name="Haridas S."/>
            <person name="Albert R."/>
            <person name="Binder M."/>
            <person name="Bloem J."/>
            <person name="Labutti K."/>
            <person name="Salamov A."/>
            <person name="Andreopoulos B."/>
            <person name="Baker S."/>
            <person name="Barry K."/>
            <person name="Bills G."/>
            <person name="Bluhm B."/>
            <person name="Cannon C."/>
            <person name="Castanera R."/>
            <person name="Culley D."/>
            <person name="Daum C."/>
            <person name="Ezra D."/>
            <person name="Gonzalez J."/>
            <person name="Henrissat B."/>
            <person name="Kuo A."/>
            <person name="Liang C."/>
            <person name="Lipzen A."/>
            <person name="Lutzoni F."/>
            <person name="Magnuson J."/>
            <person name="Mondo S."/>
            <person name="Nolan M."/>
            <person name="Ohm R."/>
            <person name="Pangilinan J."/>
            <person name="Park H.-J."/>
            <person name="Ramirez L."/>
            <person name="Alfaro M."/>
            <person name="Sun H."/>
            <person name="Tritt A."/>
            <person name="Yoshinaga Y."/>
            <person name="Zwiers L.-H."/>
            <person name="Turgeon B."/>
            <person name="Goodwin S."/>
            <person name="Spatafora J."/>
            <person name="Crous P."/>
            <person name="Grigoriev I."/>
        </authorList>
    </citation>
    <scope>NUCLEOTIDE SEQUENCE</scope>
    <source>
        <strain evidence="3">CBS 207.26</strain>
    </source>
</reference>
<gene>
    <name evidence="3" type="ORF">K469DRAFT_705952</name>
</gene>
<evidence type="ECO:0000259" key="2">
    <source>
        <dbReference type="PROSITE" id="PS50909"/>
    </source>
</evidence>
<dbReference type="SUPFAM" id="SSF89009">
    <property type="entry name" value="GAT-like domain"/>
    <property type="match status" value="1"/>
</dbReference>
<dbReference type="GO" id="GO:0043130">
    <property type="term" value="F:ubiquitin binding"/>
    <property type="evidence" value="ECO:0007669"/>
    <property type="project" value="InterPro"/>
</dbReference>
<sequence length="503" mass="54855">MVLKKRLTNLGSLLNKRPSAAQDDDIPSDADTPEANAARGVRLFCESGAANSGEEVLHLPTIVESAVASPAAAAAACAQIRKFLSKENYSRPHVQYNAVMLIRILVDNPGPSFTKNMDKHFADTIKHLLRNGQDPSVAQILRESLDALDREKAYDMNLSALFAMWRKEKTLMANAAKQFGPRTLNAPPWNGAQQQGAYGSGGGRSGRSLPTPVELTGRIEEARTSAKLLLQLVQSTPPSELLGNDLVKEFSERCMSAQRSIQGYINCDNPPPDDDTMLTLIETNEQLSLAASKHQRAVLQARRLQGPTPSPPISTVNSNSSLPPVAGQSNSYNPPPQPPRSEAPLLPPLDVGSKEAPSSYKNDLPLPPSLQAAPNRRRTGSDPTNEDDNPFADHHSPNYAPPPPPRRTEQEESHANGYGLQTSSPTSYNPGYQSTPSYLGRQESSGNNLTMHGATQRQLTEEEEYARDYPVSSGPRTPEQNRRQQRDSDVSPIAERGAVTYRY</sequence>
<feature type="compositionally biased region" description="Polar residues" evidence="1">
    <location>
        <begin position="313"/>
        <end position="332"/>
    </location>
</feature>
<feature type="compositionally biased region" description="Basic and acidic residues" evidence="1">
    <location>
        <begin position="479"/>
        <end position="489"/>
    </location>
</feature>